<dbReference type="InterPro" id="IPR050276">
    <property type="entry name" value="MshD_Acetyltransferase"/>
</dbReference>
<dbReference type="EMBL" id="FXXI01000007">
    <property type="protein sequence ID" value="SMS01942.1"/>
    <property type="molecule type" value="Genomic_DNA"/>
</dbReference>
<evidence type="ECO:0000313" key="2">
    <source>
        <dbReference type="EMBL" id="SMS01942.1"/>
    </source>
</evidence>
<proteinExistence type="predicted"/>
<dbReference type="SUPFAM" id="SSF55729">
    <property type="entry name" value="Acyl-CoA N-acyltransferases (Nat)"/>
    <property type="match status" value="1"/>
</dbReference>
<dbReference type="PANTHER" id="PTHR43617">
    <property type="entry name" value="L-AMINO ACID N-ACETYLTRANSFERASE"/>
    <property type="match status" value="1"/>
</dbReference>
<name>A0A1Y6IZM5_9VIBR</name>
<dbReference type="PROSITE" id="PS51186">
    <property type="entry name" value="GNAT"/>
    <property type="match status" value="1"/>
</dbReference>
<gene>
    <name evidence="2" type="ORF">VIM7927_03253</name>
</gene>
<dbReference type="Proteomes" id="UP000196125">
    <property type="component" value="Unassembled WGS sequence"/>
</dbReference>
<dbReference type="InterPro" id="IPR016181">
    <property type="entry name" value="Acyl_CoA_acyltransferase"/>
</dbReference>
<sequence>MKKSGLFRVHLKKFSRDAAYEISNWFPTEQESLLWGGHRFGWPVRASAIIDRSELSNIEFYTLIENCNVLGFIELQKINETEMRLCRIAVSPHHRGQGLGKKLVQLSLNEIKHRNSYKTVTLAVFTKNNVAYHCYQSLGFTAVDKEPKCKEFNGETWPLVQMEITL</sequence>
<dbReference type="AlphaFoldDB" id="A0A1Y6IZM5"/>
<keyword evidence="2" id="KW-0808">Transferase</keyword>
<dbReference type="Gene3D" id="3.40.630.30">
    <property type="match status" value="1"/>
</dbReference>
<organism evidence="2 3">
    <name type="scientific">Vibrio mangrovi</name>
    <dbReference type="NCBI Taxonomy" id="474394"/>
    <lineage>
        <taxon>Bacteria</taxon>
        <taxon>Pseudomonadati</taxon>
        <taxon>Pseudomonadota</taxon>
        <taxon>Gammaproteobacteria</taxon>
        <taxon>Vibrionales</taxon>
        <taxon>Vibrionaceae</taxon>
        <taxon>Vibrio</taxon>
    </lineage>
</organism>
<evidence type="ECO:0000259" key="1">
    <source>
        <dbReference type="PROSITE" id="PS51186"/>
    </source>
</evidence>
<dbReference type="InterPro" id="IPR000182">
    <property type="entry name" value="GNAT_dom"/>
</dbReference>
<feature type="domain" description="N-acetyltransferase" evidence="1">
    <location>
        <begin position="9"/>
        <end position="166"/>
    </location>
</feature>
<protein>
    <submittedName>
        <fullName evidence="2">Ribosomal-protein-alanine N-acetyltransferase</fullName>
    </submittedName>
</protein>
<accession>A0A1Y6IZM5</accession>
<dbReference type="GO" id="GO:0016747">
    <property type="term" value="F:acyltransferase activity, transferring groups other than amino-acyl groups"/>
    <property type="evidence" value="ECO:0007669"/>
    <property type="project" value="InterPro"/>
</dbReference>
<evidence type="ECO:0000313" key="3">
    <source>
        <dbReference type="Proteomes" id="UP000196125"/>
    </source>
</evidence>
<dbReference type="Pfam" id="PF00583">
    <property type="entry name" value="Acetyltransf_1"/>
    <property type="match status" value="1"/>
</dbReference>
<reference evidence="2 3" key="1">
    <citation type="submission" date="2017-05" db="EMBL/GenBank/DDBJ databases">
        <authorList>
            <person name="Song R."/>
            <person name="Chenine A.L."/>
            <person name="Ruprecht R.M."/>
        </authorList>
    </citation>
    <scope>NUCLEOTIDE SEQUENCE [LARGE SCALE GENOMIC DNA]</scope>
    <source>
        <strain evidence="2 3">CECT 7927</strain>
    </source>
</reference>
<dbReference type="CDD" id="cd04301">
    <property type="entry name" value="NAT_SF"/>
    <property type="match status" value="1"/>
</dbReference>